<dbReference type="Gene3D" id="3.10.129.10">
    <property type="entry name" value="Hotdog Thioesterase"/>
    <property type="match status" value="1"/>
</dbReference>
<protein>
    <submittedName>
        <fullName evidence="3">1,4-dihydroxy-2-naphthoyl-CoA hydrolase</fullName>
        <ecNumber evidence="3">3.1.2.28</ecNumber>
    </submittedName>
</protein>
<comment type="similarity">
    <text evidence="1">Belongs to the 4-hydroxybenzoyl-CoA thioesterase family.</text>
</comment>
<dbReference type="InterPro" id="IPR006684">
    <property type="entry name" value="YbgC/YbaW"/>
</dbReference>
<dbReference type="InterPro" id="IPR029069">
    <property type="entry name" value="HotDog_dom_sf"/>
</dbReference>
<name>A0A644TL74_9ZZZZ</name>
<accession>A0A644TL74</accession>
<dbReference type="AlphaFoldDB" id="A0A644TL74"/>
<dbReference type="EC" id="3.1.2.28" evidence="3"/>
<reference evidence="3" key="1">
    <citation type="submission" date="2019-08" db="EMBL/GenBank/DDBJ databases">
        <authorList>
            <person name="Kucharzyk K."/>
            <person name="Murdoch R.W."/>
            <person name="Higgins S."/>
            <person name="Loffler F."/>
        </authorList>
    </citation>
    <scope>NUCLEOTIDE SEQUENCE</scope>
</reference>
<dbReference type="GO" id="GO:0047617">
    <property type="term" value="F:fatty acyl-CoA hydrolase activity"/>
    <property type="evidence" value="ECO:0007669"/>
    <property type="project" value="TreeGrafter"/>
</dbReference>
<dbReference type="PIRSF" id="PIRSF003230">
    <property type="entry name" value="YbgC"/>
    <property type="match status" value="1"/>
</dbReference>
<sequence>MTAQIPYLHKTQYYETDQMGVVHHSNYIRWFEEARTDLLERAGLGYDKMEKLGINVPVLAASCEYKTSVRYGETVAIIPKVETYTGLRLTVSYRVIDADSGELRATGETRHAFLDRNFKPSPLQRSHPGVDALMTGLANLLPTPLS</sequence>
<dbReference type="PANTHER" id="PTHR31793:SF27">
    <property type="entry name" value="NOVEL THIOESTERASE SUPERFAMILY DOMAIN AND SAPOSIN A-TYPE DOMAIN CONTAINING PROTEIN (0610012H03RIK)"/>
    <property type="match status" value="1"/>
</dbReference>
<dbReference type="GO" id="GO:0061522">
    <property type="term" value="F:1,4-dihydroxy-2-naphthoyl-CoA thioesterase activity"/>
    <property type="evidence" value="ECO:0007669"/>
    <property type="project" value="UniProtKB-EC"/>
</dbReference>
<proteinExistence type="inferred from homology"/>
<dbReference type="SUPFAM" id="SSF54637">
    <property type="entry name" value="Thioesterase/thiol ester dehydrase-isomerase"/>
    <property type="match status" value="1"/>
</dbReference>
<organism evidence="3">
    <name type="scientific">bioreactor metagenome</name>
    <dbReference type="NCBI Taxonomy" id="1076179"/>
    <lineage>
        <taxon>unclassified sequences</taxon>
        <taxon>metagenomes</taxon>
        <taxon>ecological metagenomes</taxon>
    </lineage>
</organism>
<keyword evidence="2 3" id="KW-0378">Hydrolase</keyword>
<evidence type="ECO:0000256" key="2">
    <source>
        <dbReference type="ARBA" id="ARBA00022801"/>
    </source>
</evidence>
<dbReference type="PANTHER" id="PTHR31793">
    <property type="entry name" value="4-HYDROXYBENZOYL-COA THIOESTERASE FAMILY MEMBER"/>
    <property type="match status" value="1"/>
</dbReference>
<gene>
    <name evidence="3" type="ORF">SDC9_13406</name>
</gene>
<evidence type="ECO:0000256" key="1">
    <source>
        <dbReference type="ARBA" id="ARBA00005953"/>
    </source>
</evidence>
<dbReference type="CDD" id="cd00586">
    <property type="entry name" value="4HBT"/>
    <property type="match status" value="1"/>
</dbReference>
<dbReference type="Pfam" id="PF13279">
    <property type="entry name" value="4HBT_2"/>
    <property type="match status" value="1"/>
</dbReference>
<dbReference type="NCBIfam" id="TIGR00051">
    <property type="entry name" value="YbgC/FadM family acyl-CoA thioesterase"/>
    <property type="match status" value="1"/>
</dbReference>
<evidence type="ECO:0000313" key="3">
    <source>
        <dbReference type="EMBL" id="MPL67708.1"/>
    </source>
</evidence>
<dbReference type="InterPro" id="IPR050563">
    <property type="entry name" value="4-hydroxybenzoyl-CoA_TE"/>
</dbReference>
<dbReference type="EMBL" id="VSSQ01000038">
    <property type="protein sequence ID" value="MPL67708.1"/>
    <property type="molecule type" value="Genomic_DNA"/>
</dbReference>
<comment type="caution">
    <text evidence="3">The sequence shown here is derived from an EMBL/GenBank/DDBJ whole genome shotgun (WGS) entry which is preliminary data.</text>
</comment>